<gene>
    <name evidence="2" type="ORF">P153DRAFT_343658</name>
</gene>
<feature type="transmembrane region" description="Helical" evidence="1">
    <location>
        <begin position="227"/>
        <end position="249"/>
    </location>
</feature>
<dbReference type="Proteomes" id="UP000799771">
    <property type="component" value="Unassembled WGS sequence"/>
</dbReference>
<dbReference type="OrthoDB" id="4034134at2759"/>
<reference evidence="2" key="1">
    <citation type="journal article" date="2020" name="Stud. Mycol.">
        <title>101 Dothideomycetes genomes: a test case for predicting lifestyles and emergence of pathogens.</title>
        <authorList>
            <person name="Haridas S."/>
            <person name="Albert R."/>
            <person name="Binder M."/>
            <person name="Bloem J."/>
            <person name="Labutti K."/>
            <person name="Salamov A."/>
            <person name="Andreopoulos B."/>
            <person name="Baker S."/>
            <person name="Barry K."/>
            <person name="Bills G."/>
            <person name="Bluhm B."/>
            <person name="Cannon C."/>
            <person name="Castanera R."/>
            <person name="Culley D."/>
            <person name="Daum C."/>
            <person name="Ezra D."/>
            <person name="Gonzalez J."/>
            <person name="Henrissat B."/>
            <person name="Kuo A."/>
            <person name="Liang C."/>
            <person name="Lipzen A."/>
            <person name="Lutzoni F."/>
            <person name="Magnuson J."/>
            <person name="Mondo S."/>
            <person name="Nolan M."/>
            <person name="Ohm R."/>
            <person name="Pangilinan J."/>
            <person name="Park H.-J."/>
            <person name="Ramirez L."/>
            <person name="Alfaro M."/>
            <person name="Sun H."/>
            <person name="Tritt A."/>
            <person name="Yoshinaga Y."/>
            <person name="Zwiers L.-H."/>
            <person name="Turgeon B."/>
            <person name="Goodwin S."/>
            <person name="Spatafora J."/>
            <person name="Crous P."/>
            <person name="Grigoriev I."/>
        </authorList>
    </citation>
    <scope>NUCLEOTIDE SEQUENCE</scope>
    <source>
        <strain evidence="2">CBS 119687</strain>
    </source>
</reference>
<dbReference type="EMBL" id="ML977510">
    <property type="protein sequence ID" value="KAF2127521.1"/>
    <property type="molecule type" value="Genomic_DNA"/>
</dbReference>
<dbReference type="PANTHER" id="PTHR41807">
    <property type="entry name" value="GLUTATHIONE TRANSFERASE 3"/>
    <property type="match status" value="1"/>
</dbReference>
<sequence>MSRPWLQRKRKAELIELAQLARIPNADGYLKDDLVTVLEERLDHNESKFGRIAELSDYYSKTRIGSPVKRELRSSPSESLAAAKTRRRTLVKTPEPTPVETVHAVKAAAPLPPAVTRTPLNFPPPPLDLPTPQIDFPASPADLASVADQTFRAASTKATELWSRTRIDQAKELIRESASSVSSIQTLILLIEAIGLQYNTLQVFNLAPTPDTLLSVPDGWRLLTSDWWAPATLWSLTSWILPLIASYFFNLTLRANTMRRSAEREYPADPLTFNIVKAVLAYSAYYRPLVEMAVGGHTAFVRAEGARWGPFSSETVGVVRGNVPGGHAGLQIGAVVGILVSLYDAALKK</sequence>
<dbReference type="AlphaFoldDB" id="A0A6A6AA12"/>
<dbReference type="GO" id="GO:0016020">
    <property type="term" value="C:membrane"/>
    <property type="evidence" value="ECO:0007669"/>
    <property type="project" value="TreeGrafter"/>
</dbReference>
<dbReference type="RefSeq" id="XP_033521910.1">
    <property type="nucleotide sequence ID" value="XM_033666012.1"/>
</dbReference>
<keyword evidence="1" id="KW-1133">Transmembrane helix</keyword>
<dbReference type="PANTHER" id="PTHR41807:SF1">
    <property type="entry name" value="GLUTATHIONE TRANSFERASE 3"/>
    <property type="match status" value="1"/>
</dbReference>
<name>A0A6A6AA12_9PLEO</name>
<keyword evidence="1" id="KW-0472">Membrane</keyword>
<evidence type="ECO:0000313" key="2">
    <source>
        <dbReference type="EMBL" id="KAF2127521.1"/>
    </source>
</evidence>
<dbReference type="GeneID" id="54406444"/>
<proteinExistence type="predicted"/>
<protein>
    <submittedName>
        <fullName evidence="2">Uncharacterized protein</fullName>
    </submittedName>
</protein>
<organism evidence="2 3">
    <name type="scientific">Dothidotthia symphoricarpi CBS 119687</name>
    <dbReference type="NCBI Taxonomy" id="1392245"/>
    <lineage>
        <taxon>Eukaryota</taxon>
        <taxon>Fungi</taxon>
        <taxon>Dikarya</taxon>
        <taxon>Ascomycota</taxon>
        <taxon>Pezizomycotina</taxon>
        <taxon>Dothideomycetes</taxon>
        <taxon>Pleosporomycetidae</taxon>
        <taxon>Pleosporales</taxon>
        <taxon>Dothidotthiaceae</taxon>
        <taxon>Dothidotthia</taxon>
    </lineage>
</organism>
<evidence type="ECO:0000256" key="1">
    <source>
        <dbReference type="SAM" id="Phobius"/>
    </source>
</evidence>
<keyword evidence="3" id="KW-1185">Reference proteome</keyword>
<accession>A0A6A6AA12</accession>
<evidence type="ECO:0000313" key="3">
    <source>
        <dbReference type="Proteomes" id="UP000799771"/>
    </source>
</evidence>
<dbReference type="InterPro" id="IPR038872">
    <property type="entry name" value="Put_GTT3"/>
</dbReference>
<keyword evidence="1" id="KW-0812">Transmembrane</keyword>